<keyword evidence="2" id="KW-0687">Ribonucleoprotein</keyword>
<dbReference type="OrthoDB" id="504298at2759"/>
<feature type="domain" description="Small ribosomal subunit protein eS4 N-terminal" evidence="1">
    <location>
        <begin position="4"/>
        <end position="26"/>
    </location>
</feature>
<dbReference type="GO" id="GO:0003723">
    <property type="term" value="F:RNA binding"/>
    <property type="evidence" value="ECO:0007669"/>
    <property type="project" value="TreeGrafter"/>
</dbReference>
<dbReference type="GO" id="GO:0003735">
    <property type="term" value="F:structural constituent of ribosome"/>
    <property type="evidence" value="ECO:0007669"/>
    <property type="project" value="InterPro"/>
</dbReference>
<reference evidence="2" key="1">
    <citation type="journal article" date="2021" name="Evol. Appl.">
        <title>The genome of the Pyrenean desman and the effects of bottlenecks and inbreeding on the genomic landscape of an endangered species.</title>
        <authorList>
            <person name="Escoda L."/>
            <person name="Castresana J."/>
        </authorList>
    </citation>
    <scope>NUCLEOTIDE SEQUENCE</scope>
    <source>
        <strain evidence="2">IBE-C5619</strain>
    </source>
</reference>
<dbReference type="Gene3D" id="2.40.50.740">
    <property type="match status" value="1"/>
</dbReference>
<name>A0A8J6DLC9_GALPY</name>
<evidence type="ECO:0000259" key="1">
    <source>
        <dbReference type="Pfam" id="PF08071"/>
    </source>
</evidence>
<dbReference type="GO" id="GO:0022627">
    <property type="term" value="C:cytosolic small ribosomal subunit"/>
    <property type="evidence" value="ECO:0007669"/>
    <property type="project" value="TreeGrafter"/>
</dbReference>
<dbReference type="AlphaFoldDB" id="A0A8J6DLC9"/>
<dbReference type="GO" id="GO:0006412">
    <property type="term" value="P:translation"/>
    <property type="evidence" value="ECO:0007669"/>
    <property type="project" value="InterPro"/>
</dbReference>
<evidence type="ECO:0000313" key="3">
    <source>
        <dbReference type="Proteomes" id="UP000700334"/>
    </source>
</evidence>
<dbReference type="Pfam" id="PF08071">
    <property type="entry name" value="RS4NT"/>
    <property type="match status" value="1"/>
</dbReference>
<proteinExistence type="predicted"/>
<dbReference type="PANTHER" id="PTHR11581">
    <property type="entry name" value="30S/40S RIBOSOMAL PROTEIN S4"/>
    <property type="match status" value="1"/>
</dbReference>
<organism evidence="2 3">
    <name type="scientific">Galemys pyrenaicus</name>
    <name type="common">Iberian desman</name>
    <name type="synonym">Pyrenean desman</name>
    <dbReference type="NCBI Taxonomy" id="202257"/>
    <lineage>
        <taxon>Eukaryota</taxon>
        <taxon>Metazoa</taxon>
        <taxon>Chordata</taxon>
        <taxon>Craniata</taxon>
        <taxon>Vertebrata</taxon>
        <taxon>Euteleostomi</taxon>
        <taxon>Mammalia</taxon>
        <taxon>Eutheria</taxon>
        <taxon>Laurasiatheria</taxon>
        <taxon>Eulipotyphla</taxon>
        <taxon>Talpidae</taxon>
        <taxon>Galemys</taxon>
    </lineage>
</organism>
<sequence length="173" mass="19384">TPHGPKKHLKHIAAPKHWILDKLTRVHPPGPVTKYLPLIMLLFYSSHLIALKEANCPFYRVRKIMSTKEITDLVTHELGTTHYPDPFIKGKDTNQVVLETGKFSDFIRFDTGNLNIVTGGANMGNLMLIGTALPPTSPTFLLLAKTNLGFLSQKKSICLTIAAERDRDWKPDN</sequence>
<comment type="caution">
    <text evidence="2">The sequence shown here is derived from an EMBL/GenBank/DDBJ whole genome shotgun (WGS) entry which is preliminary data.</text>
</comment>
<feature type="non-terminal residue" evidence="2">
    <location>
        <position position="1"/>
    </location>
</feature>
<keyword evidence="3" id="KW-1185">Reference proteome</keyword>
<accession>A0A8J6DLC9</accession>
<gene>
    <name evidence="2" type="ORF">J0S82_011795</name>
</gene>
<dbReference type="Proteomes" id="UP000700334">
    <property type="component" value="Unassembled WGS sequence"/>
</dbReference>
<dbReference type="PANTHER" id="PTHR11581:SF0">
    <property type="entry name" value="SMALL RIBOSOMAL SUBUNIT PROTEIN ES4"/>
    <property type="match status" value="1"/>
</dbReference>
<dbReference type="InterPro" id="IPR000876">
    <property type="entry name" value="Ribosomal_eS4"/>
</dbReference>
<dbReference type="EMBL" id="JAGFMF010011763">
    <property type="protein sequence ID" value="KAG8513697.1"/>
    <property type="molecule type" value="Genomic_DNA"/>
</dbReference>
<evidence type="ECO:0000313" key="2">
    <source>
        <dbReference type="EMBL" id="KAG8513697.1"/>
    </source>
</evidence>
<feature type="non-terminal residue" evidence="2">
    <location>
        <position position="173"/>
    </location>
</feature>
<protein>
    <submittedName>
        <fullName evidence="2">40S ribosomal protein S4, Y isoform 1</fullName>
    </submittedName>
</protein>
<keyword evidence="2" id="KW-0689">Ribosomal protein</keyword>
<dbReference type="InterPro" id="IPR013843">
    <property type="entry name" value="Ribosomal_eS4_N"/>
</dbReference>
<dbReference type="InterPro" id="IPR038237">
    <property type="entry name" value="Ribosomal_eS4_central_sf"/>
</dbReference>